<dbReference type="InterPro" id="IPR029069">
    <property type="entry name" value="HotDog_dom_sf"/>
</dbReference>
<dbReference type="AlphaFoldDB" id="A0A917CGV3"/>
<comment type="caution">
    <text evidence="1">The sequence shown here is derived from an EMBL/GenBank/DDBJ whole genome shotgun (WGS) entry which is preliminary data.</text>
</comment>
<organism evidence="1 2">
    <name type="scientific">Marinicella pacifica</name>
    <dbReference type="NCBI Taxonomy" id="1171543"/>
    <lineage>
        <taxon>Bacteria</taxon>
        <taxon>Pseudomonadati</taxon>
        <taxon>Pseudomonadota</taxon>
        <taxon>Gammaproteobacteria</taxon>
        <taxon>Lysobacterales</taxon>
        <taxon>Marinicellaceae</taxon>
        <taxon>Marinicella</taxon>
    </lineage>
</organism>
<gene>
    <name evidence="1" type="ORF">GCM10011365_06860</name>
</gene>
<accession>A0A917CGV3</accession>
<evidence type="ECO:0000313" key="2">
    <source>
        <dbReference type="Proteomes" id="UP000605253"/>
    </source>
</evidence>
<dbReference type="InterPro" id="IPR027961">
    <property type="entry name" value="DUF4442"/>
</dbReference>
<evidence type="ECO:0008006" key="3">
    <source>
        <dbReference type="Google" id="ProtNLM"/>
    </source>
</evidence>
<evidence type="ECO:0000313" key="1">
    <source>
        <dbReference type="EMBL" id="GGF88326.1"/>
    </source>
</evidence>
<dbReference type="Pfam" id="PF14539">
    <property type="entry name" value="DUF4442"/>
    <property type="match status" value="1"/>
</dbReference>
<dbReference type="SUPFAM" id="SSF54637">
    <property type="entry name" value="Thioesterase/thiol ester dehydrase-isomerase"/>
    <property type="match status" value="1"/>
</dbReference>
<name>A0A917CGV3_9GAMM</name>
<reference evidence="1" key="1">
    <citation type="journal article" date="2014" name="Int. J. Syst. Evol. Microbiol.">
        <title>Complete genome sequence of Corynebacterium casei LMG S-19264T (=DSM 44701T), isolated from a smear-ripened cheese.</title>
        <authorList>
            <consortium name="US DOE Joint Genome Institute (JGI-PGF)"/>
            <person name="Walter F."/>
            <person name="Albersmeier A."/>
            <person name="Kalinowski J."/>
            <person name="Ruckert C."/>
        </authorList>
    </citation>
    <scope>NUCLEOTIDE SEQUENCE</scope>
    <source>
        <strain evidence="1">CGMCC 1.12181</strain>
    </source>
</reference>
<proteinExistence type="predicted"/>
<dbReference type="CDD" id="cd03443">
    <property type="entry name" value="PaaI_thioesterase"/>
    <property type="match status" value="1"/>
</dbReference>
<dbReference type="Gene3D" id="3.10.129.10">
    <property type="entry name" value="Hotdog Thioesterase"/>
    <property type="match status" value="1"/>
</dbReference>
<sequence>MTQSKAAAGQRLYHYWQKLHNKPLGPWLFNKILALHVPYSGSIKAQVKLLEPGRCEVLLPYRRANTNHLNSVHALATANLGEMAGGLAMLTGLGDTVRGIVTRIDTEYLKKARGNLIAKADVAIPTVTEDKTEYRVRTHIFDADGDEVTRVTVTWLLSPTQ</sequence>
<dbReference type="Proteomes" id="UP000605253">
    <property type="component" value="Unassembled WGS sequence"/>
</dbReference>
<protein>
    <recommendedName>
        <fullName evidence="3">Acyl-coenzyme A thioesterase PaaI-like protein</fullName>
    </recommendedName>
</protein>
<keyword evidence="2" id="KW-1185">Reference proteome</keyword>
<dbReference type="EMBL" id="BMEO01000002">
    <property type="protein sequence ID" value="GGF88326.1"/>
    <property type="molecule type" value="Genomic_DNA"/>
</dbReference>
<reference evidence="1" key="2">
    <citation type="submission" date="2020-09" db="EMBL/GenBank/DDBJ databases">
        <authorList>
            <person name="Sun Q."/>
            <person name="Zhou Y."/>
        </authorList>
    </citation>
    <scope>NUCLEOTIDE SEQUENCE</scope>
    <source>
        <strain evidence="1">CGMCC 1.12181</strain>
    </source>
</reference>
<dbReference type="RefSeq" id="WP_188364276.1">
    <property type="nucleotide sequence ID" value="NZ_BAABJF010000032.1"/>
</dbReference>